<dbReference type="OrthoDB" id="7375466at2"/>
<gene>
    <name evidence="9" type="ORF">B0I33_10470</name>
</gene>
<dbReference type="CDD" id="cd17321">
    <property type="entry name" value="MFS_MMR_MDR_like"/>
    <property type="match status" value="1"/>
</dbReference>
<feature type="transmembrane region" description="Helical" evidence="7">
    <location>
        <begin position="141"/>
        <end position="163"/>
    </location>
</feature>
<feature type="domain" description="Major facilitator superfamily (MFS) profile" evidence="8">
    <location>
        <begin position="12"/>
        <end position="454"/>
    </location>
</feature>
<feature type="transmembrane region" description="Helical" evidence="7">
    <location>
        <begin position="85"/>
        <end position="105"/>
    </location>
</feature>
<feature type="transmembrane region" description="Helical" evidence="7">
    <location>
        <begin position="298"/>
        <end position="321"/>
    </location>
</feature>
<proteinExistence type="predicted"/>
<dbReference type="EMBL" id="PVNH01000004">
    <property type="protein sequence ID" value="PRX48256.1"/>
    <property type="molecule type" value="Genomic_DNA"/>
</dbReference>
<organism evidence="9 10">
    <name type="scientific">Prauserella shujinwangii</name>
    <dbReference type="NCBI Taxonomy" id="1453103"/>
    <lineage>
        <taxon>Bacteria</taxon>
        <taxon>Bacillati</taxon>
        <taxon>Actinomycetota</taxon>
        <taxon>Actinomycetes</taxon>
        <taxon>Pseudonocardiales</taxon>
        <taxon>Pseudonocardiaceae</taxon>
        <taxon>Prauserella</taxon>
    </lineage>
</organism>
<feature type="transmembrane region" description="Helical" evidence="7">
    <location>
        <begin position="427"/>
        <end position="449"/>
    </location>
</feature>
<evidence type="ECO:0000256" key="4">
    <source>
        <dbReference type="ARBA" id="ARBA00022692"/>
    </source>
</evidence>
<evidence type="ECO:0000313" key="10">
    <source>
        <dbReference type="Proteomes" id="UP000238362"/>
    </source>
</evidence>
<dbReference type="PROSITE" id="PS50850">
    <property type="entry name" value="MFS"/>
    <property type="match status" value="1"/>
</dbReference>
<protein>
    <submittedName>
        <fullName evidence="9">Putative MFS family arabinose efflux permease</fullName>
    </submittedName>
</protein>
<evidence type="ECO:0000256" key="2">
    <source>
        <dbReference type="ARBA" id="ARBA00022448"/>
    </source>
</evidence>
<dbReference type="InterPro" id="IPR020846">
    <property type="entry name" value="MFS_dom"/>
</dbReference>
<evidence type="ECO:0000259" key="8">
    <source>
        <dbReference type="PROSITE" id="PS50850"/>
    </source>
</evidence>
<dbReference type="Proteomes" id="UP000238362">
    <property type="component" value="Unassembled WGS sequence"/>
</dbReference>
<keyword evidence="3" id="KW-1003">Cell membrane</keyword>
<dbReference type="SUPFAM" id="SSF103473">
    <property type="entry name" value="MFS general substrate transporter"/>
    <property type="match status" value="1"/>
</dbReference>
<reference evidence="9 10" key="1">
    <citation type="submission" date="2018-03" db="EMBL/GenBank/DDBJ databases">
        <title>Genomic Encyclopedia of Type Strains, Phase III (KMG-III): the genomes of soil and plant-associated and newly described type strains.</title>
        <authorList>
            <person name="Whitman W."/>
        </authorList>
    </citation>
    <scope>NUCLEOTIDE SEQUENCE [LARGE SCALE GENOMIC DNA]</scope>
    <source>
        <strain evidence="9 10">CGMCC 4.7125</strain>
    </source>
</reference>
<feature type="transmembrane region" description="Helical" evidence="7">
    <location>
        <begin position="272"/>
        <end position="292"/>
    </location>
</feature>
<dbReference type="GO" id="GO:0022857">
    <property type="term" value="F:transmembrane transporter activity"/>
    <property type="evidence" value="ECO:0007669"/>
    <property type="project" value="InterPro"/>
</dbReference>
<sequence length="465" mass="46712">MTDRTVRRPRHALAVLGLPFLMTILDGTSVLTALPAIEADLGPGRIPAHWTVTAYALAFSGLLLCCGRVADILGRRRMFRTGNALLAGSSLLCAMSPTAEALVAARAFQGVAAAIIAPAALSLLLAVFAEGPERNRALGVWGGLGGIGATTGLLAGGALTKAFGWESVFLVNVPVGALVLVAAPLLLPESRGSARPRTFGAAGAVTLTAAMVALVYAIVELPRAGWLSWHTAGPLVAAVVLGVLFRRLERRSAAPLVPARVVRSRTVRGGNVVILCAGMAVDGMLITLTGYVQGMLGWSPLGFGLATAVMTVTSVAGTLTGQRLATAYGARPVAAAGAALAGLACAMLAWLPGRGSLPLLLCGLFLLGAGLGLAFVCAQIAAVTGVREEDSGFAAGLVDTSFALGTALGIAVCTSVATAAAPGGEPGYRAGFAAAAVFGLLGIAAALVVPRDRRAAPATERASAG</sequence>
<dbReference type="Gene3D" id="1.20.1720.10">
    <property type="entry name" value="Multidrug resistance protein D"/>
    <property type="match status" value="1"/>
</dbReference>
<keyword evidence="2" id="KW-0813">Transport</keyword>
<evidence type="ECO:0000256" key="6">
    <source>
        <dbReference type="ARBA" id="ARBA00023136"/>
    </source>
</evidence>
<dbReference type="InterPro" id="IPR036259">
    <property type="entry name" value="MFS_trans_sf"/>
</dbReference>
<feature type="transmembrane region" description="Helical" evidence="7">
    <location>
        <begin position="393"/>
        <end position="421"/>
    </location>
</feature>
<evidence type="ECO:0000256" key="7">
    <source>
        <dbReference type="SAM" id="Phobius"/>
    </source>
</evidence>
<dbReference type="PANTHER" id="PTHR42718">
    <property type="entry name" value="MAJOR FACILITATOR SUPERFAMILY MULTIDRUG TRANSPORTER MFSC"/>
    <property type="match status" value="1"/>
</dbReference>
<keyword evidence="10" id="KW-1185">Reference proteome</keyword>
<comment type="caution">
    <text evidence="9">The sequence shown here is derived from an EMBL/GenBank/DDBJ whole genome shotgun (WGS) entry which is preliminary data.</text>
</comment>
<evidence type="ECO:0000313" key="9">
    <source>
        <dbReference type="EMBL" id="PRX48256.1"/>
    </source>
</evidence>
<feature type="transmembrane region" description="Helical" evidence="7">
    <location>
        <begin position="54"/>
        <end position="73"/>
    </location>
</feature>
<dbReference type="GO" id="GO:0005886">
    <property type="term" value="C:plasma membrane"/>
    <property type="evidence" value="ECO:0007669"/>
    <property type="project" value="UniProtKB-SubCell"/>
</dbReference>
<feature type="transmembrane region" description="Helical" evidence="7">
    <location>
        <begin position="169"/>
        <end position="187"/>
    </location>
</feature>
<keyword evidence="6 7" id="KW-0472">Membrane</keyword>
<dbReference type="Gene3D" id="1.20.1250.20">
    <property type="entry name" value="MFS general substrate transporter like domains"/>
    <property type="match status" value="1"/>
</dbReference>
<feature type="transmembrane region" description="Helical" evidence="7">
    <location>
        <begin position="111"/>
        <end position="129"/>
    </location>
</feature>
<dbReference type="PANTHER" id="PTHR42718:SF46">
    <property type="entry name" value="BLR6921 PROTEIN"/>
    <property type="match status" value="1"/>
</dbReference>
<evidence type="ECO:0000256" key="1">
    <source>
        <dbReference type="ARBA" id="ARBA00004651"/>
    </source>
</evidence>
<feature type="transmembrane region" description="Helical" evidence="7">
    <location>
        <begin position="199"/>
        <end position="219"/>
    </location>
</feature>
<keyword evidence="5 7" id="KW-1133">Transmembrane helix</keyword>
<feature type="transmembrane region" description="Helical" evidence="7">
    <location>
        <begin position="12"/>
        <end position="34"/>
    </location>
</feature>
<feature type="transmembrane region" description="Helical" evidence="7">
    <location>
        <begin position="225"/>
        <end position="245"/>
    </location>
</feature>
<name>A0A2T0LW50_9PSEU</name>
<accession>A0A2T0LW50</accession>
<dbReference type="AlphaFoldDB" id="A0A2T0LW50"/>
<comment type="subcellular location">
    <subcellularLocation>
        <location evidence="1">Cell membrane</location>
        <topology evidence="1">Multi-pass membrane protein</topology>
    </subcellularLocation>
</comment>
<evidence type="ECO:0000256" key="5">
    <source>
        <dbReference type="ARBA" id="ARBA00022989"/>
    </source>
</evidence>
<feature type="transmembrane region" description="Helical" evidence="7">
    <location>
        <begin position="333"/>
        <end position="351"/>
    </location>
</feature>
<dbReference type="Pfam" id="PF07690">
    <property type="entry name" value="MFS_1"/>
    <property type="match status" value="1"/>
</dbReference>
<evidence type="ECO:0000256" key="3">
    <source>
        <dbReference type="ARBA" id="ARBA00022475"/>
    </source>
</evidence>
<dbReference type="InterPro" id="IPR011701">
    <property type="entry name" value="MFS"/>
</dbReference>
<keyword evidence="4 7" id="KW-0812">Transmembrane</keyword>
<feature type="transmembrane region" description="Helical" evidence="7">
    <location>
        <begin position="357"/>
        <end position="381"/>
    </location>
</feature>